<evidence type="ECO:0000313" key="6">
    <source>
        <dbReference type="Proteomes" id="UP001183615"/>
    </source>
</evidence>
<dbReference type="Proteomes" id="UP001183615">
    <property type="component" value="Unassembled WGS sequence"/>
</dbReference>
<evidence type="ECO:0000256" key="1">
    <source>
        <dbReference type="ARBA" id="ARBA00022801"/>
    </source>
</evidence>
<comment type="caution">
    <text evidence="5">The sequence shown here is derived from an EMBL/GenBank/DDBJ whole genome shotgun (WGS) entry which is preliminary data.</text>
</comment>
<dbReference type="PANTHER" id="PTHR43053">
    <property type="entry name" value="GLYCOSIDASE FAMILY 31"/>
    <property type="match status" value="1"/>
</dbReference>
<evidence type="ECO:0000256" key="3">
    <source>
        <dbReference type="SAM" id="MobiDB-lite"/>
    </source>
</evidence>
<dbReference type="InterPro" id="IPR050985">
    <property type="entry name" value="Alpha-glycosidase_related"/>
</dbReference>
<keyword evidence="1 5" id="KW-0378">Hydrolase</keyword>
<feature type="domain" description="Glycosyl hydrolase family 31 C-terminal" evidence="4">
    <location>
        <begin position="80"/>
        <end position="118"/>
    </location>
</feature>
<dbReference type="Pfam" id="PF21365">
    <property type="entry name" value="Glyco_hydro_31_3rd"/>
    <property type="match status" value="1"/>
</dbReference>
<organism evidence="5 6">
    <name type="scientific">Streptomyces johnsoniae</name>
    <dbReference type="NCBI Taxonomy" id="3075532"/>
    <lineage>
        <taxon>Bacteria</taxon>
        <taxon>Bacillati</taxon>
        <taxon>Actinomycetota</taxon>
        <taxon>Actinomycetes</taxon>
        <taxon>Kitasatosporales</taxon>
        <taxon>Streptomycetaceae</taxon>
        <taxon>Streptomyces</taxon>
    </lineage>
</organism>
<dbReference type="InterPro" id="IPR048395">
    <property type="entry name" value="Glyco_hydro_31_C"/>
</dbReference>
<keyword evidence="6" id="KW-1185">Reference proteome</keyword>
<feature type="region of interest" description="Disordered" evidence="3">
    <location>
        <begin position="119"/>
        <end position="178"/>
    </location>
</feature>
<evidence type="ECO:0000256" key="2">
    <source>
        <dbReference type="ARBA" id="ARBA00023295"/>
    </source>
</evidence>
<gene>
    <name evidence="5" type="ORF">RM779_26985</name>
</gene>
<dbReference type="Gene3D" id="3.20.20.80">
    <property type="entry name" value="Glycosidases"/>
    <property type="match status" value="1"/>
</dbReference>
<protein>
    <submittedName>
        <fullName evidence="5">Glycoside hydrolase family 31 protein</fullName>
    </submittedName>
</protein>
<proteinExistence type="predicted"/>
<evidence type="ECO:0000313" key="5">
    <source>
        <dbReference type="EMBL" id="MDT0446210.1"/>
    </source>
</evidence>
<dbReference type="GO" id="GO:0016787">
    <property type="term" value="F:hydrolase activity"/>
    <property type="evidence" value="ECO:0007669"/>
    <property type="project" value="UniProtKB-KW"/>
</dbReference>
<dbReference type="InterPro" id="IPR017853">
    <property type="entry name" value="GH"/>
</dbReference>
<reference evidence="6" key="1">
    <citation type="submission" date="2023-07" db="EMBL/GenBank/DDBJ databases">
        <title>30 novel species of actinomycetes from the DSMZ collection.</title>
        <authorList>
            <person name="Nouioui I."/>
        </authorList>
    </citation>
    <scope>NUCLEOTIDE SEQUENCE [LARGE SCALE GENOMIC DNA]</scope>
    <source>
        <strain evidence="6">DSM 41886</strain>
    </source>
</reference>
<dbReference type="PANTHER" id="PTHR43053:SF4">
    <property type="entry name" value="MYOGENESIS-REGULATING GLYCOSIDASE"/>
    <property type="match status" value="1"/>
</dbReference>
<sequence length="178" mass="19286">MCPDMIGGGEYQSFGSADFDAELFVRSAQASALFPMMRCSAAPWRLLTAEHLGYCREAARLHERLGPEILALAEESARTGDPIMRPPEFDHPGHGHPRITDQFLLGPDILVVPVLTGEPRREASSSHRERGEPTTAGSSRAPSPWRSTRRCRGCPGSGASAPRCRGAHERRLSRGGGA</sequence>
<accession>A0ABU2SDQ6</accession>
<dbReference type="SUPFAM" id="SSF51445">
    <property type="entry name" value="(Trans)glycosidases"/>
    <property type="match status" value="1"/>
</dbReference>
<name>A0ABU2SDQ6_9ACTN</name>
<feature type="compositionally biased region" description="Basic and acidic residues" evidence="3">
    <location>
        <begin position="119"/>
        <end position="132"/>
    </location>
</feature>
<keyword evidence="2" id="KW-0326">Glycosidase</keyword>
<dbReference type="EMBL" id="JAVREV010000018">
    <property type="protein sequence ID" value="MDT0446210.1"/>
    <property type="molecule type" value="Genomic_DNA"/>
</dbReference>
<evidence type="ECO:0000259" key="4">
    <source>
        <dbReference type="Pfam" id="PF21365"/>
    </source>
</evidence>